<dbReference type="PANTHER" id="PTHR33600:SF3">
    <property type="entry name" value="PLASTID DIVISION PROTEIN PDV2"/>
    <property type="match status" value="1"/>
</dbReference>
<evidence type="ECO:0008006" key="4">
    <source>
        <dbReference type="Google" id="ProtNLM"/>
    </source>
</evidence>
<dbReference type="AlphaFoldDB" id="A0A5P1FDY5"/>
<dbReference type="Gramene" id="ONK75963">
    <property type="protein sequence ID" value="ONK75963"/>
    <property type="gene ID" value="A4U43_C03F22400"/>
</dbReference>
<evidence type="ECO:0000313" key="2">
    <source>
        <dbReference type="EMBL" id="ONK75963.1"/>
    </source>
</evidence>
<sequence length="269" mass="30474">MEEEGIGMVMARASELKSKFADCIIHRRRRGGPNEEEEDDEDEDEEEEEEEEGSLVNIRDALESLEQQLASLQALQQQQRYERESSLFQIDRSRKMLLGKLTEYKGDNLEVIQEALTFAGGTLDYNDDDLLLPPYPSHLPDLFVMDNLYPSSKYSNLTKNGKKSIDVSEERQKKKPQGVRHVLGLLAKSVLTFVGVVSVLSLAGFKPTIRKDSAQFKIQEVLKRRSPVECPPGKVLVMEEGQPRCLVKERVEIPFDLDVSAPKINYGFG</sequence>
<dbReference type="Proteomes" id="UP000243459">
    <property type="component" value="Chromosome 3"/>
</dbReference>
<dbReference type="OrthoDB" id="436496at2759"/>
<evidence type="ECO:0000313" key="3">
    <source>
        <dbReference type="Proteomes" id="UP000243459"/>
    </source>
</evidence>
<evidence type="ECO:0000256" key="1">
    <source>
        <dbReference type="SAM" id="MobiDB-lite"/>
    </source>
</evidence>
<dbReference type="GO" id="GO:0070273">
    <property type="term" value="F:phosphatidylinositol-4-phosphate binding"/>
    <property type="evidence" value="ECO:0007669"/>
    <property type="project" value="EnsemblPlants"/>
</dbReference>
<organism evidence="2 3">
    <name type="scientific">Asparagus officinalis</name>
    <name type="common">Garden asparagus</name>
    <dbReference type="NCBI Taxonomy" id="4686"/>
    <lineage>
        <taxon>Eukaryota</taxon>
        <taxon>Viridiplantae</taxon>
        <taxon>Streptophyta</taxon>
        <taxon>Embryophyta</taxon>
        <taxon>Tracheophyta</taxon>
        <taxon>Spermatophyta</taxon>
        <taxon>Magnoliopsida</taxon>
        <taxon>Liliopsida</taxon>
        <taxon>Asparagales</taxon>
        <taxon>Asparagaceae</taxon>
        <taxon>Asparagoideae</taxon>
        <taxon>Asparagus</taxon>
    </lineage>
</organism>
<proteinExistence type="predicted"/>
<dbReference type="GO" id="GO:0009739">
    <property type="term" value="P:response to gibberellin"/>
    <property type="evidence" value="ECO:0007669"/>
    <property type="project" value="EnsemblPlants"/>
</dbReference>
<accession>A0A5P1FDY5</accession>
<name>A0A5P1FDY5_ASPOF</name>
<feature type="region of interest" description="Disordered" evidence="1">
    <location>
        <begin position="27"/>
        <end position="54"/>
    </location>
</feature>
<dbReference type="EMBL" id="CM007383">
    <property type="protein sequence ID" value="ONK75963.1"/>
    <property type="molecule type" value="Genomic_DNA"/>
</dbReference>
<dbReference type="OMA" id="NCIHRAT"/>
<protein>
    <recommendedName>
        <fullName evidence="4">Plastid division protein PDV2</fullName>
    </recommendedName>
</protein>
<dbReference type="GO" id="GO:0010020">
    <property type="term" value="P:chloroplast fission"/>
    <property type="evidence" value="ECO:0007669"/>
    <property type="project" value="EnsemblPlants"/>
</dbReference>
<feature type="compositionally biased region" description="Acidic residues" evidence="1">
    <location>
        <begin position="34"/>
        <end position="53"/>
    </location>
</feature>
<reference evidence="3" key="1">
    <citation type="journal article" date="2017" name="Nat. Commun.">
        <title>The asparagus genome sheds light on the origin and evolution of a young Y chromosome.</title>
        <authorList>
            <person name="Harkess A."/>
            <person name="Zhou J."/>
            <person name="Xu C."/>
            <person name="Bowers J.E."/>
            <person name="Van der Hulst R."/>
            <person name="Ayyampalayam S."/>
            <person name="Mercati F."/>
            <person name="Riccardi P."/>
            <person name="McKain M.R."/>
            <person name="Kakrana A."/>
            <person name="Tang H."/>
            <person name="Ray J."/>
            <person name="Groenendijk J."/>
            <person name="Arikit S."/>
            <person name="Mathioni S.M."/>
            <person name="Nakano M."/>
            <person name="Shan H."/>
            <person name="Telgmann-Rauber A."/>
            <person name="Kanno A."/>
            <person name="Yue Z."/>
            <person name="Chen H."/>
            <person name="Li W."/>
            <person name="Chen Y."/>
            <person name="Xu X."/>
            <person name="Zhang Y."/>
            <person name="Luo S."/>
            <person name="Chen H."/>
            <person name="Gao J."/>
            <person name="Mao Z."/>
            <person name="Pires J.C."/>
            <person name="Luo M."/>
            <person name="Kudrna D."/>
            <person name="Wing R.A."/>
            <person name="Meyers B.C."/>
            <person name="Yi K."/>
            <person name="Kong H."/>
            <person name="Lavrijsen P."/>
            <person name="Sunseri F."/>
            <person name="Falavigna A."/>
            <person name="Ye Y."/>
            <person name="Leebens-Mack J.H."/>
            <person name="Chen G."/>
        </authorList>
    </citation>
    <scope>NUCLEOTIDE SEQUENCE [LARGE SCALE GENOMIC DNA]</scope>
    <source>
        <strain evidence="3">cv. DH0086</strain>
    </source>
</reference>
<dbReference type="InterPro" id="IPR038939">
    <property type="entry name" value="PDV1/PDV2"/>
</dbReference>
<dbReference type="GO" id="GO:0009707">
    <property type="term" value="C:chloroplast outer membrane"/>
    <property type="evidence" value="ECO:0007669"/>
    <property type="project" value="EnsemblPlants"/>
</dbReference>
<dbReference type="PANTHER" id="PTHR33600">
    <property type="entry name" value="PLASTID DIVISION PROTEIN PDV2"/>
    <property type="match status" value="1"/>
</dbReference>
<keyword evidence="3" id="KW-1185">Reference proteome</keyword>
<gene>
    <name evidence="2" type="ORF">A4U43_C03F22400</name>
</gene>